<organism evidence="7 8">
    <name type="scientific">Candidatus Nitronauta litoralis</name>
    <dbReference type="NCBI Taxonomy" id="2705533"/>
    <lineage>
        <taxon>Bacteria</taxon>
        <taxon>Pseudomonadati</taxon>
        <taxon>Nitrospinota/Tectimicrobiota group</taxon>
        <taxon>Nitrospinota</taxon>
        <taxon>Nitrospinia</taxon>
        <taxon>Nitrospinales</taxon>
        <taxon>Nitrospinaceae</taxon>
        <taxon>Candidatus Nitronauta</taxon>
    </lineage>
</organism>
<evidence type="ECO:0000256" key="5">
    <source>
        <dbReference type="ARBA" id="ARBA00023136"/>
    </source>
</evidence>
<dbReference type="PANTHER" id="PTHR34478:SF1">
    <property type="entry name" value="PROTEIN LEMA"/>
    <property type="match status" value="1"/>
</dbReference>
<feature type="transmembrane region" description="Helical" evidence="6">
    <location>
        <begin position="6"/>
        <end position="30"/>
    </location>
</feature>
<protein>
    <submittedName>
        <fullName evidence="7">LemA family protein</fullName>
    </submittedName>
</protein>
<keyword evidence="5 6" id="KW-0472">Membrane</keyword>
<dbReference type="InterPro" id="IPR007156">
    <property type="entry name" value="MamQ_LemA"/>
</dbReference>
<keyword evidence="3 6" id="KW-0812">Transmembrane</keyword>
<dbReference type="KEGG" id="nli:G3M70_14680"/>
<proteinExistence type="inferred from homology"/>
<dbReference type="GO" id="GO:0016020">
    <property type="term" value="C:membrane"/>
    <property type="evidence" value="ECO:0007669"/>
    <property type="project" value="UniProtKB-SubCell"/>
</dbReference>
<gene>
    <name evidence="7" type="ORF">G3M70_14680</name>
</gene>
<dbReference type="SUPFAM" id="SSF140478">
    <property type="entry name" value="LemA-like"/>
    <property type="match status" value="1"/>
</dbReference>
<dbReference type="Proteomes" id="UP000594688">
    <property type="component" value="Chromosome"/>
</dbReference>
<reference evidence="7 8" key="1">
    <citation type="submission" date="2020-02" db="EMBL/GenBank/DDBJ databases">
        <title>Genomic and physiological characterization of two novel Nitrospinaceae genera.</title>
        <authorList>
            <person name="Mueller A.J."/>
            <person name="Jung M.-Y."/>
            <person name="Strachan C.R."/>
            <person name="Herbold C.W."/>
            <person name="Kirkegaard R.H."/>
            <person name="Daims H."/>
        </authorList>
    </citation>
    <scope>NUCLEOTIDE SEQUENCE [LARGE SCALE GENOMIC DNA]</scope>
    <source>
        <strain evidence="7">EB</strain>
    </source>
</reference>
<sequence>MSTATIIVLGVFLFGLLGVVGYFIMIYNGLISLKENIKKSWANIDVILKQRYDELPKLISVCESFAQFEKGVIDRITKARENYGRAKTVGQKSKASGEVSGALMGLFAVAENYPELKTNENFMQLQNRISHLEESLADRREFYNDSVNNYNIRIKQIPDVFIANMLRYQDEELFEVSEQERQDVDINIKLPKFD</sequence>
<evidence type="ECO:0000256" key="2">
    <source>
        <dbReference type="ARBA" id="ARBA00008854"/>
    </source>
</evidence>
<accession>A0A7T0BYW1</accession>
<comment type="subcellular location">
    <subcellularLocation>
        <location evidence="1">Membrane</location>
        <topology evidence="1">Single-pass membrane protein</topology>
    </subcellularLocation>
</comment>
<dbReference type="InterPro" id="IPR023353">
    <property type="entry name" value="LemA-like_dom_sf"/>
</dbReference>
<dbReference type="Pfam" id="PF04011">
    <property type="entry name" value="LemA"/>
    <property type="match status" value="1"/>
</dbReference>
<dbReference type="PANTHER" id="PTHR34478">
    <property type="entry name" value="PROTEIN LEMA"/>
    <property type="match status" value="1"/>
</dbReference>
<evidence type="ECO:0000256" key="6">
    <source>
        <dbReference type="SAM" id="Phobius"/>
    </source>
</evidence>
<evidence type="ECO:0000256" key="4">
    <source>
        <dbReference type="ARBA" id="ARBA00022989"/>
    </source>
</evidence>
<name>A0A7T0BYW1_9BACT</name>
<evidence type="ECO:0000256" key="1">
    <source>
        <dbReference type="ARBA" id="ARBA00004167"/>
    </source>
</evidence>
<comment type="similarity">
    <text evidence="2">Belongs to the LemA family.</text>
</comment>
<dbReference type="EMBL" id="CP048685">
    <property type="protein sequence ID" value="QPJ63052.1"/>
    <property type="molecule type" value="Genomic_DNA"/>
</dbReference>
<keyword evidence="4 6" id="KW-1133">Transmembrane helix</keyword>
<dbReference type="Gene3D" id="1.20.1440.20">
    <property type="entry name" value="LemA-like domain"/>
    <property type="match status" value="1"/>
</dbReference>
<dbReference type="AlphaFoldDB" id="A0A7T0BYW1"/>
<evidence type="ECO:0000256" key="3">
    <source>
        <dbReference type="ARBA" id="ARBA00022692"/>
    </source>
</evidence>
<evidence type="ECO:0000313" key="7">
    <source>
        <dbReference type="EMBL" id="QPJ63052.1"/>
    </source>
</evidence>
<evidence type="ECO:0000313" key="8">
    <source>
        <dbReference type="Proteomes" id="UP000594688"/>
    </source>
</evidence>